<keyword evidence="4" id="KW-1185">Reference proteome</keyword>
<name>F0QZI7_PHOSB</name>
<evidence type="ECO:0000256" key="1">
    <source>
        <dbReference type="ARBA" id="ARBA00022679"/>
    </source>
</evidence>
<dbReference type="AlphaFoldDB" id="F0QZI7"/>
<evidence type="ECO:0000313" key="4">
    <source>
        <dbReference type="Proteomes" id="UP000007486"/>
    </source>
</evidence>
<dbReference type="PANTHER" id="PTHR43686">
    <property type="entry name" value="SULFURTRANSFERASE-RELATED"/>
    <property type="match status" value="1"/>
</dbReference>
<reference evidence="3 4" key="1">
    <citation type="journal article" date="2011" name="Stand. Genomic Sci.">
        <title>Complete genome sequence of Bacteroides salanitronis type strain (BL78).</title>
        <authorList>
            <person name="Gronow S."/>
            <person name="Held B."/>
            <person name="Lucas S."/>
            <person name="Lapidus A."/>
            <person name="Del Rio T.G."/>
            <person name="Nolan M."/>
            <person name="Tice H."/>
            <person name="Deshpande S."/>
            <person name="Cheng J.F."/>
            <person name="Pitluck S."/>
            <person name="Liolios K."/>
            <person name="Pagani I."/>
            <person name="Ivanova N."/>
            <person name="Mavromatis K."/>
            <person name="Pati A."/>
            <person name="Tapia R."/>
            <person name="Han C."/>
            <person name="Goodwin L."/>
            <person name="Chen A."/>
            <person name="Palaniappan K."/>
            <person name="Land M."/>
            <person name="Hauser L."/>
            <person name="Chang Y.J."/>
            <person name="Jeffries C.D."/>
            <person name="Brambilla E.M."/>
            <person name="Rohde M."/>
            <person name="Goker M."/>
            <person name="Detter J.C."/>
            <person name="Woyke T."/>
            <person name="Bristow J."/>
            <person name="Markowitz V."/>
            <person name="Hugenholtz P."/>
            <person name="Kyrpides N.C."/>
            <person name="Klenk H.P."/>
            <person name="Eisen J.A."/>
        </authorList>
    </citation>
    <scope>NUCLEOTIDE SEQUENCE [LARGE SCALE GENOMIC DNA]</scope>
    <source>
        <strain evidence="3 4">DSM 18170</strain>
    </source>
</reference>
<accession>F0QZI7</accession>
<dbReference type="PANTHER" id="PTHR43686:SF1">
    <property type="entry name" value="AMINOTRAN_5 DOMAIN-CONTAINING PROTEIN"/>
    <property type="match status" value="1"/>
</dbReference>
<evidence type="ECO:0000259" key="2">
    <source>
        <dbReference type="Pfam" id="PF01171"/>
    </source>
</evidence>
<dbReference type="STRING" id="667015.Bacsa_0536"/>
<dbReference type="InterPro" id="IPR035107">
    <property type="entry name" value="tRNA_thiolation_TtcA_Ctu1"/>
</dbReference>
<dbReference type="HOGENOM" id="CLU_026481_5_2_10"/>
<dbReference type="Gene3D" id="3.40.50.620">
    <property type="entry name" value="HUPs"/>
    <property type="match status" value="1"/>
</dbReference>
<evidence type="ECO:0000313" key="3">
    <source>
        <dbReference type="EMBL" id="ADY35132.1"/>
    </source>
</evidence>
<dbReference type="CDD" id="cd24138">
    <property type="entry name" value="TtcA-like"/>
    <property type="match status" value="1"/>
</dbReference>
<dbReference type="InterPro" id="IPR011063">
    <property type="entry name" value="TilS/TtcA_N"/>
</dbReference>
<dbReference type="Pfam" id="PF01171">
    <property type="entry name" value="ATP_bind_3"/>
    <property type="match status" value="1"/>
</dbReference>
<proteinExistence type="predicted"/>
<dbReference type="OrthoDB" id="9807403at2"/>
<dbReference type="GO" id="GO:0008033">
    <property type="term" value="P:tRNA processing"/>
    <property type="evidence" value="ECO:0007669"/>
    <property type="project" value="InterPro"/>
</dbReference>
<dbReference type="eggNOG" id="COG0037">
    <property type="taxonomic scope" value="Bacteria"/>
</dbReference>
<dbReference type="Proteomes" id="UP000007486">
    <property type="component" value="Chromosome"/>
</dbReference>
<keyword evidence="1" id="KW-0808">Transferase</keyword>
<gene>
    <name evidence="3" type="ordered locus">Bacsa_0536</name>
</gene>
<dbReference type="EMBL" id="CP002530">
    <property type="protein sequence ID" value="ADY35132.1"/>
    <property type="molecule type" value="Genomic_DNA"/>
</dbReference>
<dbReference type="SUPFAM" id="SSF52402">
    <property type="entry name" value="Adenine nucleotide alpha hydrolases-like"/>
    <property type="match status" value="1"/>
</dbReference>
<dbReference type="KEGG" id="bsa:Bacsa_0536"/>
<dbReference type="InterPro" id="IPR014729">
    <property type="entry name" value="Rossmann-like_a/b/a_fold"/>
</dbReference>
<dbReference type="RefSeq" id="WP_013616591.1">
    <property type="nucleotide sequence ID" value="NC_015164.1"/>
</dbReference>
<sequence length="255" mass="29088">MGKEEKLIHTINRRFNKGVVEYGLIDEGDKILVGLSGGKDSLALLELLAKRSRIYKPRFSVVAAHVVMSNIAYESDTGYLRTFSEALGVPFVGYEASFDPSTDTRKSPCFLCSWNRRKALFTVAKEQGCNKIALGHHQDDILETLLMNMTFQGAISTMPPRLVMRKFDMTIIRPLCLVHEAELSELARIRGYHKQLKNCPYEKDSYRTDMKEVLRTLERMNPEARYSLWNSMTNVQADLLPAYAERRGAKTRSNN</sequence>
<feature type="domain" description="tRNA(Ile)-lysidine/2-thiocytidine synthase N-terminal" evidence="2">
    <location>
        <begin position="30"/>
        <end position="189"/>
    </location>
</feature>
<dbReference type="PIRSF" id="PIRSF004976">
    <property type="entry name" value="ATPase_YdaO"/>
    <property type="match status" value="1"/>
</dbReference>
<protein>
    <submittedName>
        <fullName evidence="3">PP-loop domain protein</fullName>
    </submittedName>
</protein>
<dbReference type="GO" id="GO:0016740">
    <property type="term" value="F:transferase activity"/>
    <property type="evidence" value="ECO:0007669"/>
    <property type="project" value="UniProtKB-KW"/>
</dbReference>
<organism evidence="3 4">
    <name type="scientific">Phocaeicola salanitronis (strain DSM 18170 / JCM 13657 / CCUG 60908 / BL78)</name>
    <name type="common">Bacteroides salanitronis</name>
    <dbReference type="NCBI Taxonomy" id="667015"/>
    <lineage>
        <taxon>Bacteria</taxon>
        <taxon>Pseudomonadati</taxon>
        <taxon>Bacteroidota</taxon>
        <taxon>Bacteroidia</taxon>
        <taxon>Bacteroidales</taxon>
        <taxon>Bacteroidaceae</taxon>
        <taxon>Phocaeicola</taxon>
    </lineage>
</organism>